<keyword evidence="6" id="KW-1185">Reference proteome</keyword>
<organism evidence="5 6">
    <name type="scientific">Dendryphion nanum</name>
    <dbReference type="NCBI Taxonomy" id="256645"/>
    <lineage>
        <taxon>Eukaryota</taxon>
        <taxon>Fungi</taxon>
        <taxon>Dikarya</taxon>
        <taxon>Ascomycota</taxon>
        <taxon>Pezizomycotina</taxon>
        <taxon>Dothideomycetes</taxon>
        <taxon>Pleosporomycetidae</taxon>
        <taxon>Pleosporales</taxon>
        <taxon>Torulaceae</taxon>
        <taxon>Dendryphion</taxon>
    </lineage>
</organism>
<dbReference type="AlphaFoldDB" id="A0A9P9E4H3"/>
<evidence type="ECO:0000256" key="4">
    <source>
        <dbReference type="RuleBase" id="RU367022"/>
    </source>
</evidence>
<keyword evidence="2 4" id="KW-1133">Transmembrane helix</keyword>
<keyword evidence="4" id="KW-0186">Copper</keyword>
<feature type="transmembrane region" description="Helical" evidence="4">
    <location>
        <begin position="117"/>
        <end position="137"/>
    </location>
</feature>
<dbReference type="OrthoDB" id="161814at2759"/>
<proteinExistence type="inferred from homology"/>
<dbReference type="Proteomes" id="UP000700596">
    <property type="component" value="Unassembled WGS sequence"/>
</dbReference>
<feature type="transmembrane region" description="Helical" evidence="4">
    <location>
        <begin position="43"/>
        <end position="62"/>
    </location>
</feature>
<sequence length="191" mass="21106">MNHGSGSMAASTYTGECKMEMFWNWYTIDACFLAKSWHVKNNAMFAASCVGVALLVVCLEFFRRLGKEHDAYLLRQFQRHVRLQQIALAGVAANCCDAPPPIGPQFATFRASPLQQFCRAVIHGVTLGLAYLVMLLAMYYNGYIIISIILGAILGKFLCDWMVVRIPYGATGEKDERTTTIEAMGPTGCCA</sequence>
<comment type="subcellular location">
    <subcellularLocation>
        <location evidence="4">Membrane</location>
        <topology evidence="4">Multi-pass membrane protein</topology>
    </subcellularLocation>
</comment>
<dbReference type="GO" id="GO:0005375">
    <property type="term" value="F:copper ion transmembrane transporter activity"/>
    <property type="evidence" value="ECO:0007669"/>
    <property type="project" value="UniProtKB-UniRule"/>
</dbReference>
<name>A0A9P9E4H3_9PLEO</name>
<dbReference type="GO" id="GO:0016020">
    <property type="term" value="C:membrane"/>
    <property type="evidence" value="ECO:0007669"/>
    <property type="project" value="UniProtKB-SubCell"/>
</dbReference>
<keyword evidence="3 4" id="KW-0472">Membrane</keyword>
<gene>
    <name evidence="5" type="ORF">B0J11DRAFT_254498</name>
</gene>
<dbReference type="EMBL" id="JAGMWT010000004">
    <property type="protein sequence ID" value="KAH7130551.1"/>
    <property type="molecule type" value="Genomic_DNA"/>
</dbReference>
<dbReference type="InterPro" id="IPR007274">
    <property type="entry name" value="Cop_transporter"/>
</dbReference>
<dbReference type="PANTHER" id="PTHR12483:SF79">
    <property type="entry name" value="COPPER TRANSPORT PROTEIN"/>
    <property type="match status" value="1"/>
</dbReference>
<dbReference type="Pfam" id="PF04145">
    <property type="entry name" value="Ctr"/>
    <property type="match status" value="1"/>
</dbReference>
<evidence type="ECO:0000256" key="2">
    <source>
        <dbReference type="ARBA" id="ARBA00022989"/>
    </source>
</evidence>
<feature type="transmembrane region" description="Helical" evidence="4">
    <location>
        <begin position="143"/>
        <end position="164"/>
    </location>
</feature>
<keyword evidence="4" id="KW-0406">Ion transport</keyword>
<evidence type="ECO:0000313" key="6">
    <source>
        <dbReference type="Proteomes" id="UP000700596"/>
    </source>
</evidence>
<comment type="similarity">
    <text evidence="4">Belongs to the copper transporter (Ctr) (TC 1.A.56) family. SLC31A subfamily.</text>
</comment>
<accession>A0A9P9E4H3</accession>
<evidence type="ECO:0000313" key="5">
    <source>
        <dbReference type="EMBL" id="KAH7130551.1"/>
    </source>
</evidence>
<keyword evidence="4" id="KW-0187">Copper transport</keyword>
<comment type="caution">
    <text evidence="5">The sequence shown here is derived from an EMBL/GenBank/DDBJ whole genome shotgun (WGS) entry which is preliminary data.</text>
</comment>
<dbReference type="PANTHER" id="PTHR12483">
    <property type="entry name" value="SOLUTE CARRIER FAMILY 31 COPPER TRANSPORTERS"/>
    <property type="match status" value="1"/>
</dbReference>
<keyword evidence="1 4" id="KW-0812">Transmembrane</keyword>
<evidence type="ECO:0000256" key="1">
    <source>
        <dbReference type="ARBA" id="ARBA00022692"/>
    </source>
</evidence>
<protein>
    <recommendedName>
        <fullName evidence="4">Copper transport protein</fullName>
    </recommendedName>
</protein>
<evidence type="ECO:0000256" key="3">
    <source>
        <dbReference type="ARBA" id="ARBA00023136"/>
    </source>
</evidence>
<keyword evidence="4" id="KW-0813">Transport</keyword>
<reference evidence="5" key="1">
    <citation type="journal article" date="2021" name="Nat. Commun.">
        <title>Genetic determinants of endophytism in the Arabidopsis root mycobiome.</title>
        <authorList>
            <person name="Mesny F."/>
            <person name="Miyauchi S."/>
            <person name="Thiergart T."/>
            <person name="Pickel B."/>
            <person name="Atanasova L."/>
            <person name="Karlsson M."/>
            <person name="Huettel B."/>
            <person name="Barry K.W."/>
            <person name="Haridas S."/>
            <person name="Chen C."/>
            <person name="Bauer D."/>
            <person name="Andreopoulos W."/>
            <person name="Pangilinan J."/>
            <person name="LaButti K."/>
            <person name="Riley R."/>
            <person name="Lipzen A."/>
            <person name="Clum A."/>
            <person name="Drula E."/>
            <person name="Henrissat B."/>
            <person name="Kohler A."/>
            <person name="Grigoriev I.V."/>
            <person name="Martin F.M."/>
            <person name="Hacquard S."/>
        </authorList>
    </citation>
    <scope>NUCLEOTIDE SEQUENCE</scope>
    <source>
        <strain evidence="5">MPI-CAGE-CH-0243</strain>
    </source>
</reference>